<feature type="domain" description="D-isomer specific 2-hydroxyacid dehydrogenase NAD-binding" evidence="4">
    <location>
        <begin position="122"/>
        <end position="299"/>
    </location>
</feature>
<dbReference type="PANTHER" id="PTHR42789:SF1">
    <property type="entry name" value="D-ISOMER SPECIFIC 2-HYDROXYACID DEHYDROGENASE FAMILY PROTEIN (AFU_ORTHOLOGUE AFUA_6G10090)"/>
    <property type="match status" value="1"/>
</dbReference>
<sequence>MESKMRKPCVVLSVLDLYKPMFFTPAAFERIRDLADLRIDPDPAGHALAESREMLREAEVVVTAWETGDLTELLPQMPQLRMVIHSGGSVKGVIGVQAYEAGVRISSQTQLNAEPVAEYSLAMIILAAKGIFASRRRYVENRAKEETFWENFPGVGLYGAKIGLIGLSRISRRVIEMLAPFHVDIKVFSHHLDEARARELGVTTASIDEIMRTCDVVSLHSASTPQTYHMLGAEDFAKMKDGATFINTARGAICDQDALIAELQRDRICAVIDVTDPEVNVPDSPLWTLPNVILTPHAAGSMGRELHRLGDGAIDDLANYIADTPVAGEFPVGQYAGRA</sequence>
<dbReference type="InterPro" id="IPR006140">
    <property type="entry name" value="D-isomer_DH_NAD-bd"/>
</dbReference>
<dbReference type="EMBL" id="NOWI01000003">
    <property type="protein sequence ID" value="RFT45964.1"/>
    <property type="molecule type" value="Genomic_DNA"/>
</dbReference>
<evidence type="ECO:0000256" key="3">
    <source>
        <dbReference type="ARBA" id="ARBA00023027"/>
    </source>
</evidence>
<dbReference type="Gene3D" id="3.40.50.720">
    <property type="entry name" value="NAD(P)-binding Rossmann-like Domain"/>
    <property type="match status" value="2"/>
</dbReference>
<protein>
    <recommendedName>
        <fullName evidence="4">D-isomer specific 2-hydroxyacid dehydrogenase NAD-binding domain-containing protein</fullName>
    </recommendedName>
</protein>
<dbReference type="CDD" id="cd12167">
    <property type="entry name" value="2-Hacid_dh_8"/>
    <property type="match status" value="1"/>
</dbReference>
<dbReference type="Pfam" id="PF02826">
    <property type="entry name" value="2-Hacid_dh_C"/>
    <property type="match status" value="1"/>
</dbReference>
<reference evidence="5 6" key="1">
    <citation type="submission" date="2017-07" db="EMBL/GenBank/DDBJ databases">
        <authorList>
            <person name="Sun Z.S."/>
            <person name="Albrecht U."/>
            <person name="Echele G."/>
            <person name="Lee C.C."/>
        </authorList>
    </citation>
    <scope>NUCLEOTIDE SEQUENCE [LARGE SCALE GENOMIC DNA]</scope>
    <source>
        <strain evidence="5 6">P16-029</strain>
    </source>
</reference>
<proteinExistence type="inferred from homology"/>
<dbReference type="SUPFAM" id="SSF52283">
    <property type="entry name" value="Formate/glycerate dehydrogenase catalytic domain-like"/>
    <property type="match status" value="1"/>
</dbReference>
<organism evidence="5 6">
    <name type="scientific">Cutibacterium avidum</name>
    <dbReference type="NCBI Taxonomy" id="33010"/>
    <lineage>
        <taxon>Bacteria</taxon>
        <taxon>Bacillati</taxon>
        <taxon>Actinomycetota</taxon>
        <taxon>Actinomycetes</taxon>
        <taxon>Propionibacteriales</taxon>
        <taxon>Propionibacteriaceae</taxon>
        <taxon>Cutibacterium</taxon>
    </lineage>
</organism>
<dbReference type="InterPro" id="IPR036291">
    <property type="entry name" value="NAD(P)-bd_dom_sf"/>
</dbReference>
<dbReference type="InterPro" id="IPR050857">
    <property type="entry name" value="D-2-hydroxyacid_DH"/>
</dbReference>
<dbReference type="RefSeq" id="WP_117188874.1">
    <property type="nucleotide sequence ID" value="NZ_NOWI01000003.1"/>
</dbReference>
<dbReference type="GO" id="GO:0016491">
    <property type="term" value="F:oxidoreductase activity"/>
    <property type="evidence" value="ECO:0007669"/>
    <property type="project" value="UniProtKB-KW"/>
</dbReference>
<name>A0A3E2DKZ4_9ACTN</name>
<evidence type="ECO:0000256" key="1">
    <source>
        <dbReference type="ARBA" id="ARBA00005854"/>
    </source>
</evidence>
<gene>
    <name evidence="5" type="ORF">CHT91_03960</name>
</gene>
<dbReference type="SUPFAM" id="SSF51735">
    <property type="entry name" value="NAD(P)-binding Rossmann-fold domains"/>
    <property type="match status" value="1"/>
</dbReference>
<dbReference type="Proteomes" id="UP000259211">
    <property type="component" value="Unassembled WGS sequence"/>
</dbReference>
<evidence type="ECO:0000256" key="2">
    <source>
        <dbReference type="ARBA" id="ARBA00023002"/>
    </source>
</evidence>
<keyword evidence="2" id="KW-0560">Oxidoreductase</keyword>
<keyword evidence="3" id="KW-0520">NAD</keyword>
<dbReference type="GO" id="GO:0051287">
    <property type="term" value="F:NAD binding"/>
    <property type="evidence" value="ECO:0007669"/>
    <property type="project" value="InterPro"/>
</dbReference>
<dbReference type="PANTHER" id="PTHR42789">
    <property type="entry name" value="D-ISOMER SPECIFIC 2-HYDROXYACID DEHYDROGENASE FAMILY PROTEIN (AFU_ORTHOLOGUE AFUA_6G10090)"/>
    <property type="match status" value="1"/>
</dbReference>
<dbReference type="AlphaFoldDB" id="A0A3E2DKZ4"/>
<evidence type="ECO:0000313" key="5">
    <source>
        <dbReference type="EMBL" id="RFT45964.1"/>
    </source>
</evidence>
<evidence type="ECO:0000313" key="6">
    <source>
        <dbReference type="Proteomes" id="UP000259211"/>
    </source>
</evidence>
<comment type="similarity">
    <text evidence="1">Belongs to the D-isomer specific 2-hydroxyacid dehydrogenase family.</text>
</comment>
<evidence type="ECO:0000259" key="4">
    <source>
        <dbReference type="Pfam" id="PF02826"/>
    </source>
</evidence>
<accession>A0A3E2DKZ4</accession>
<comment type="caution">
    <text evidence="5">The sequence shown here is derived from an EMBL/GenBank/DDBJ whole genome shotgun (WGS) entry which is preliminary data.</text>
</comment>